<reference evidence="2 3" key="1">
    <citation type="submission" date="2019-09" db="EMBL/GenBank/DDBJ databases">
        <authorList>
            <person name="Khan S.A."/>
            <person name="Jeon C.O."/>
            <person name="Chun B.H."/>
            <person name="Jeong S.E."/>
        </authorList>
    </citation>
    <scope>NUCLEOTIDE SEQUENCE [LARGE SCALE GENOMIC DNA]</scope>
    <source>
        <strain evidence="2 3">KCTC 42508</strain>
    </source>
</reference>
<dbReference type="RefSeq" id="WP_154920471.1">
    <property type="nucleotide sequence ID" value="NZ_VUOE01000003.1"/>
</dbReference>
<comment type="caution">
    <text evidence="2">The sequence shown here is derived from an EMBL/GenBank/DDBJ whole genome shotgun (WGS) entry which is preliminary data.</text>
</comment>
<organism evidence="2 3">
    <name type="scientific">Maribacter flavus</name>
    <dbReference type="NCBI Taxonomy" id="1658664"/>
    <lineage>
        <taxon>Bacteria</taxon>
        <taxon>Pseudomonadati</taxon>
        <taxon>Bacteroidota</taxon>
        <taxon>Flavobacteriia</taxon>
        <taxon>Flavobacteriales</taxon>
        <taxon>Flavobacteriaceae</taxon>
        <taxon>Maribacter</taxon>
    </lineage>
</organism>
<dbReference type="AlphaFoldDB" id="A0A5B2TNJ0"/>
<dbReference type="Proteomes" id="UP000323188">
    <property type="component" value="Unassembled WGS sequence"/>
</dbReference>
<dbReference type="EMBL" id="VUOE01000003">
    <property type="protein sequence ID" value="KAA2215804.1"/>
    <property type="molecule type" value="Genomic_DNA"/>
</dbReference>
<protein>
    <recommendedName>
        <fullName evidence="1">JmjC domain-containing protein</fullName>
    </recommendedName>
</protein>
<dbReference type="Gene3D" id="2.60.120.650">
    <property type="entry name" value="Cupin"/>
    <property type="match status" value="1"/>
</dbReference>
<evidence type="ECO:0000259" key="1">
    <source>
        <dbReference type="PROSITE" id="PS51184"/>
    </source>
</evidence>
<feature type="domain" description="JmjC" evidence="1">
    <location>
        <begin position="89"/>
        <end position="256"/>
    </location>
</feature>
<accession>A0A5B2TNJ0</accession>
<proteinExistence type="predicted"/>
<evidence type="ECO:0000313" key="2">
    <source>
        <dbReference type="EMBL" id="KAA2215804.1"/>
    </source>
</evidence>
<sequence>MKSTAQFNLTHEWWKVFRKESNDLTDSLLKEEVLPKKDLAELEDMVFEVISKICSKRTLKYGFRVWVDNEQKNIHFIRKRIFNNLPENDTNVESWADRILPNKKFCFVINHANKFSDSLTQKMSLIMEPLVSQIGIPMDGMHIGIFIGNYGFTPFGIHQDPMGAYFFNFHLGPGEKVMYNWNEDEYAKLKGTHNNINVQPLLSESKEFNLNSGSIYFMPWDKFHVAKTDDFSISLSVWFDNHTTKYVSENLFFKLFDKLEKGKESIPELVKYDSYKEKFHLIENYLSLDSLDKPLRHYFLESYNNQMLLLLSNCGWSANTTTLEEEINYNILNTDMVLKNSVQLVEPFKIYTVLDNKLLKVFARGHMLTFPYEKVLLKTIDELNTGKIFKTNCLNQNEEEGETIATILSNLYNCRAIKLLGRN</sequence>
<dbReference type="SUPFAM" id="SSF51197">
    <property type="entry name" value="Clavaminate synthase-like"/>
    <property type="match status" value="1"/>
</dbReference>
<dbReference type="InterPro" id="IPR003347">
    <property type="entry name" value="JmjC_dom"/>
</dbReference>
<gene>
    <name evidence="2" type="ORF">F0361_16545</name>
</gene>
<evidence type="ECO:0000313" key="3">
    <source>
        <dbReference type="Proteomes" id="UP000323188"/>
    </source>
</evidence>
<dbReference type="PROSITE" id="PS51184">
    <property type="entry name" value="JMJC"/>
    <property type="match status" value="1"/>
</dbReference>
<name>A0A5B2TNJ0_9FLAO</name>